<keyword evidence="8" id="KW-1185">Reference proteome</keyword>
<keyword evidence="2 5" id="KW-0560">Oxidoreductase</keyword>
<sequence length="501" mass="53335">MAEYQSTVGEPQNAAEAVRFVAPLLIGGKSPQISPDACFLRSGPLSAAPVTAAASATPDDVEAAAVAAARAFGDWSRTASSQRRDILLAAAERLVRSTDPLAQVMMAETGATRQWCAFNVELATRVLHEAAELAGEVDPDLQLLSRGAETSFSIRQPAGVCLAMAAWNAPILLAVRSFAYALAWGNTVIFKSSELCPATQRMLGSIMQDAGLPDGVLNILSNSPDEAARVVESLIAHPVVRRINFTGSTRVGRTIAQIAARYLKRCLLELGGKAPLIVLADADLEEAAKAASFGAFFNQGQICMSTERIIVEDTVADELVERLTERAERLRAGDPVMDHMALGSLISAEAGVRLNALVEDARARGAKIRCGGLAYGSLMDATVIDHVDSSMRLYREESFGPLVSIIRVADADEAVSVANDCEYGLSGSVFSRDIKRAMRVAMQVETGILHINSATVADDPAMPFGGMRGSGYGRIGGKSAVDEFTELRWITVNQTPAHYPL</sequence>
<dbReference type="Pfam" id="PF00171">
    <property type="entry name" value="Aldedh"/>
    <property type="match status" value="1"/>
</dbReference>
<dbReference type="InterPro" id="IPR029510">
    <property type="entry name" value="Ald_DH_CS_GLU"/>
</dbReference>
<dbReference type="AlphaFoldDB" id="A0A7W6LIN4"/>
<evidence type="ECO:0000313" key="8">
    <source>
        <dbReference type="Proteomes" id="UP000519897"/>
    </source>
</evidence>
<evidence type="ECO:0000256" key="3">
    <source>
        <dbReference type="ARBA" id="ARBA00023027"/>
    </source>
</evidence>
<dbReference type="PANTHER" id="PTHR42986:SF1">
    <property type="entry name" value="BENZALDEHYDE DEHYDROGENASE YFMT"/>
    <property type="match status" value="1"/>
</dbReference>
<keyword evidence="3" id="KW-0520">NAD</keyword>
<dbReference type="CDD" id="cd07105">
    <property type="entry name" value="ALDH_SaliADH"/>
    <property type="match status" value="1"/>
</dbReference>
<reference evidence="7 8" key="1">
    <citation type="submission" date="2020-08" db="EMBL/GenBank/DDBJ databases">
        <title>Genomic Encyclopedia of Type Strains, Phase IV (KMG-IV): sequencing the most valuable type-strain genomes for metagenomic binning, comparative biology and taxonomic classification.</title>
        <authorList>
            <person name="Goeker M."/>
        </authorList>
    </citation>
    <scope>NUCLEOTIDE SEQUENCE [LARGE SCALE GENOMIC DNA]</scope>
    <source>
        <strain evidence="7 8">DSM 29514</strain>
    </source>
</reference>
<dbReference type="Proteomes" id="UP000519897">
    <property type="component" value="Unassembled WGS sequence"/>
</dbReference>
<dbReference type="InterPro" id="IPR016161">
    <property type="entry name" value="Ald_DH/histidinol_DH"/>
</dbReference>
<dbReference type="FunFam" id="3.40.309.10:FF:000010">
    <property type="entry name" value="Gamma-aminobutyraldehyde dehydrogenase"/>
    <property type="match status" value="1"/>
</dbReference>
<comment type="caution">
    <text evidence="7">The sequence shown here is derived from an EMBL/GenBank/DDBJ whole genome shotgun (WGS) entry which is preliminary data.</text>
</comment>
<proteinExistence type="inferred from homology"/>
<dbReference type="InterPro" id="IPR016163">
    <property type="entry name" value="Ald_DH_C"/>
</dbReference>
<evidence type="ECO:0000259" key="6">
    <source>
        <dbReference type="Pfam" id="PF00171"/>
    </source>
</evidence>
<dbReference type="GO" id="GO:0016620">
    <property type="term" value="F:oxidoreductase activity, acting on the aldehyde or oxo group of donors, NAD or NADP as acceptor"/>
    <property type="evidence" value="ECO:0007669"/>
    <property type="project" value="InterPro"/>
</dbReference>
<dbReference type="PROSITE" id="PS00687">
    <property type="entry name" value="ALDEHYDE_DEHYDR_GLU"/>
    <property type="match status" value="1"/>
</dbReference>
<dbReference type="SUPFAM" id="SSF53720">
    <property type="entry name" value="ALDH-like"/>
    <property type="match status" value="1"/>
</dbReference>
<organism evidence="7 8">
    <name type="scientific">Rhizobium rhizoryzae</name>
    <dbReference type="NCBI Taxonomy" id="451876"/>
    <lineage>
        <taxon>Bacteria</taxon>
        <taxon>Pseudomonadati</taxon>
        <taxon>Pseudomonadota</taxon>
        <taxon>Alphaproteobacteria</taxon>
        <taxon>Hyphomicrobiales</taxon>
        <taxon>Rhizobiaceae</taxon>
        <taxon>Rhizobium/Agrobacterium group</taxon>
        <taxon>Rhizobium</taxon>
    </lineage>
</organism>
<dbReference type="Gene3D" id="3.40.605.10">
    <property type="entry name" value="Aldehyde Dehydrogenase, Chain A, domain 1"/>
    <property type="match status" value="1"/>
</dbReference>
<protein>
    <submittedName>
        <fullName evidence="7">Acyl-CoA reductase-like NAD-dependent aldehyde dehydrogenase</fullName>
    </submittedName>
</protein>
<name>A0A7W6LIN4_9HYPH</name>
<dbReference type="RefSeq" id="WP_165130997.1">
    <property type="nucleotide sequence ID" value="NZ_CP049249.1"/>
</dbReference>
<gene>
    <name evidence="7" type="ORF">GGQ72_003632</name>
</gene>
<dbReference type="InterPro" id="IPR015590">
    <property type="entry name" value="Aldehyde_DH_dom"/>
</dbReference>
<evidence type="ECO:0000256" key="1">
    <source>
        <dbReference type="ARBA" id="ARBA00009986"/>
    </source>
</evidence>
<evidence type="ECO:0000256" key="5">
    <source>
        <dbReference type="RuleBase" id="RU003345"/>
    </source>
</evidence>
<accession>A0A7W6LIN4</accession>
<evidence type="ECO:0000256" key="4">
    <source>
        <dbReference type="PROSITE-ProRule" id="PRU10007"/>
    </source>
</evidence>
<feature type="domain" description="Aldehyde dehydrogenase" evidence="6">
    <location>
        <begin position="44"/>
        <end position="490"/>
    </location>
</feature>
<dbReference type="InterPro" id="IPR016162">
    <property type="entry name" value="Ald_DH_N"/>
</dbReference>
<evidence type="ECO:0000256" key="2">
    <source>
        <dbReference type="ARBA" id="ARBA00023002"/>
    </source>
</evidence>
<dbReference type="Gene3D" id="3.40.309.10">
    <property type="entry name" value="Aldehyde Dehydrogenase, Chain A, domain 2"/>
    <property type="match status" value="1"/>
</dbReference>
<comment type="similarity">
    <text evidence="1 5">Belongs to the aldehyde dehydrogenase family.</text>
</comment>
<dbReference type="EMBL" id="JACIEC010000005">
    <property type="protein sequence ID" value="MBB4145070.1"/>
    <property type="molecule type" value="Genomic_DNA"/>
</dbReference>
<feature type="active site" evidence="4">
    <location>
        <position position="269"/>
    </location>
</feature>
<dbReference type="PANTHER" id="PTHR42986">
    <property type="entry name" value="BENZALDEHYDE DEHYDROGENASE YFMT"/>
    <property type="match status" value="1"/>
</dbReference>
<evidence type="ECO:0000313" key="7">
    <source>
        <dbReference type="EMBL" id="MBB4145070.1"/>
    </source>
</evidence>